<keyword evidence="5 6" id="KW-0472">Membrane</keyword>
<evidence type="ECO:0000256" key="5">
    <source>
        <dbReference type="ARBA" id="ARBA00023136"/>
    </source>
</evidence>
<keyword evidence="3 6" id="KW-1133">Transmembrane helix</keyword>
<evidence type="ECO:0000313" key="8">
    <source>
        <dbReference type="Proteomes" id="UP000494165"/>
    </source>
</evidence>
<keyword evidence="8" id="KW-1185">Reference proteome</keyword>
<evidence type="ECO:0000256" key="1">
    <source>
        <dbReference type="ARBA" id="ARBA00004225"/>
    </source>
</evidence>
<evidence type="ECO:0000313" key="7">
    <source>
        <dbReference type="EMBL" id="CAB3375941.1"/>
    </source>
</evidence>
<dbReference type="Proteomes" id="UP000494165">
    <property type="component" value="Unassembled WGS sequence"/>
</dbReference>
<dbReference type="OrthoDB" id="6234762at2759"/>
<reference evidence="7 8" key="1">
    <citation type="submission" date="2020-04" db="EMBL/GenBank/DDBJ databases">
        <authorList>
            <person name="Alioto T."/>
            <person name="Alioto T."/>
            <person name="Gomez Garrido J."/>
        </authorList>
    </citation>
    <scope>NUCLEOTIDE SEQUENCE [LARGE SCALE GENOMIC DNA]</scope>
</reference>
<feature type="transmembrane region" description="Helical" evidence="6">
    <location>
        <begin position="84"/>
        <end position="103"/>
    </location>
</feature>
<sequence>MAVVRKRNEEIKDLVSVERSEAIRHQMDIIQAWKPQHEMWAIRNSPAILGGMTALSCIFINGHFRKKLRLFNYGKMSSYLPTVVIPSITGALVHVNVSSITCMQGSYKTTKMTNKNLTQYSSFNLNVLQTVQSDLLLREVACPVCIEMRSAFLQTVVSVVYPLLLAPLANLGLASKYKTFIVPNLFSNSGRMMAFHTWWKFTKPISNKLLGIVLLQGLAASALTIAQLNTVAKVDMKFAELLAEEEN</sequence>
<dbReference type="PANTHER" id="PTHR16296">
    <property type="entry name" value="UNCHARACTERIZED HYPOTHALAMUS PROTEIN HT007"/>
    <property type="match status" value="1"/>
</dbReference>
<dbReference type="Pfam" id="PF07114">
    <property type="entry name" value="TMEM126"/>
    <property type="match status" value="2"/>
</dbReference>
<dbReference type="PANTHER" id="PTHR16296:SF2">
    <property type="entry name" value="TRANSMEMBRANE PROTEIN 126A"/>
    <property type="match status" value="1"/>
</dbReference>
<accession>A0A8S1D7Y3</accession>
<evidence type="ECO:0000256" key="3">
    <source>
        <dbReference type="ARBA" id="ARBA00022989"/>
    </source>
</evidence>
<gene>
    <name evidence="7" type="ORF">CLODIP_2_CD14165</name>
</gene>
<dbReference type="AlphaFoldDB" id="A0A8S1D7Y3"/>
<dbReference type="InterPro" id="IPR009801">
    <property type="entry name" value="TMEM126"/>
</dbReference>
<proteinExistence type="predicted"/>
<evidence type="ECO:0000256" key="2">
    <source>
        <dbReference type="ARBA" id="ARBA00022692"/>
    </source>
</evidence>
<keyword evidence="4" id="KW-0496">Mitochondrion</keyword>
<dbReference type="GO" id="GO:0031966">
    <property type="term" value="C:mitochondrial membrane"/>
    <property type="evidence" value="ECO:0007669"/>
    <property type="project" value="UniProtKB-SubCell"/>
</dbReference>
<protein>
    <recommendedName>
        <fullName evidence="9">Transmembrane protein 126A</fullName>
    </recommendedName>
</protein>
<evidence type="ECO:0008006" key="9">
    <source>
        <dbReference type="Google" id="ProtNLM"/>
    </source>
</evidence>
<evidence type="ECO:0000256" key="6">
    <source>
        <dbReference type="SAM" id="Phobius"/>
    </source>
</evidence>
<comment type="caution">
    <text evidence="7">The sequence shown here is derived from an EMBL/GenBank/DDBJ whole genome shotgun (WGS) entry which is preliminary data.</text>
</comment>
<feature type="transmembrane region" description="Helical" evidence="6">
    <location>
        <begin position="209"/>
        <end position="228"/>
    </location>
</feature>
<keyword evidence="2 6" id="KW-0812">Transmembrane</keyword>
<comment type="subcellular location">
    <subcellularLocation>
        <location evidence="1">Mitochondrion membrane</location>
        <topology evidence="1">Multi-pass membrane protein</topology>
    </subcellularLocation>
</comment>
<name>A0A8S1D7Y3_9INSE</name>
<dbReference type="EMBL" id="CADEPI010000122">
    <property type="protein sequence ID" value="CAB3375941.1"/>
    <property type="molecule type" value="Genomic_DNA"/>
</dbReference>
<dbReference type="GO" id="GO:0032981">
    <property type="term" value="P:mitochondrial respiratory chain complex I assembly"/>
    <property type="evidence" value="ECO:0007669"/>
    <property type="project" value="TreeGrafter"/>
</dbReference>
<evidence type="ECO:0000256" key="4">
    <source>
        <dbReference type="ARBA" id="ARBA00023128"/>
    </source>
</evidence>
<organism evidence="7 8">
    <name type="scientific">Cloeon dipterum</name>
    <dbReference type="NCBI Taxonomy" id="197152"/>
    <lineage>
        <taxon>Eukaryota</taxon>
        <taxon>Metazoa</taxon>
        <taxon>Ecdysozoa</taxon>
        <taxon>Arthropoda</taxon>
        <taxon>Hexapoda</taxon>
        <taxon>Insecta</taxon>
        <taxon>Pterygota</taxon>
        <taxon>Palaeoptera</taxon>
        <taxon>Ephemeroptera</taxon>
        <taxon>Pisciforma</taxon>
        <taxon>Baetidae</taxon>
        <taxon>Cloeon</taxon>
    </lineage>
</organism>
<feature type="transmembrane region" description="Helical" evidence="6">
    <location>
        <begin position="47"/>
        <end position="64"/>
    </location>
</feature>